<evidence type="ECO:0000256" key="5">
    <source>
        <dbReference type="ARBA" id="ARBA00022840"/>
    </source>
</evidence>
<dbReference type="GO" id="GO:0034045">
    <property type="term" value="C:phagophore assembly site membrane"/>
    <property type="evidence" value="ECO:0007669"/>
    <property type="project" value="TreeGrafter"/>
</dbReference>
<dbReference type="InterPro" id="IPR008271">
    <property type="entry name" value="Ser/Thr_kinase_AS"/>
</dbReference>
<dbReference type="AlphaFoldDB" id="A0A914WAN9"/>
<feature type="compositionally biased region" description="Low complexity" evidence="6">
    <location>
        <begin position="458"/>
        <end position="475"/>
    </location>
</feature>
<dbReference type="InterPro" id="IPR045269">
    <property type="entry name" value="Atg1-like"/>
</dbReference>
<feature type="compositionally biased region" description="Low complexity" evidence="6">
    <location>
        <begin position="261"/>
        <end position="272"/>
    </location>
</feature>
<evidence type="ECO:0000313" key="8">
    <source>
        <dbReference type="Proteomes" id="UP000887566"/>
    </source>
</evidence>
<dbReference type="Gene3D" id="1.10.510.10">
    <property type="entry name" value="Transferase(Phosphotransferase) domain 1"/>
    <property type="match status" value="1"/>
</dbReference>
<dbReference type="Pfam" id="PF12063">
    <property type="entry name" value="ATG1-like_MIT1"/>
    <property type="match status" value="1"/>
</dbReference>
<feature type="compositionally biased region" description="Basic and acidic residues" evidence="6">
    <location>
        <begin position="439"/>
        <end position="451"/>
    </location>
</feature>
<evidence type="ECO:0000256" key="1">
    <source>
        <dbReference type="ARBA" id="ARBA00012513"/>
    </source>
</evidence>
<feature type="compositionally biased region" description="Polar residues" evidence="6">
    <location>
        <begin position="232"/>
        <end position="252"/>
    </location>
</feature>
<dbReference type="SMART" id="SM00220">
    <property type="entry name" value="S_TKc"/>
    <property type="match status" value="1"/>
</dbReference>
<dbReference type="FunFam" id="1.10.510.10:FF:000493">
    <property type="entry name" value="serine/threonine-protein kinase unc-51 isoform X2"/>
    <property type="match status" value="1"/>
</dbReference>
<dbReference type="PROSITE" id="PS00108">
    <property type="entry name" value="PROTEIN_KINASE_ST"/>
    <property type="match status" value="1"/>
</dbReference>
<dbReference type="GO" id="GO:0004674">
    <property type="term" value="F:protein serine/threonine kinase activity"/>
    <property type="evidence" value="ECO:0007669"/>
    <property type="project" value="UniProtKB-EC"/>
</dbReference>
<sequence>MCRRQCFDGFDGRQPMMMEKPTAGAGRFANALKAINAKGIVHRDLKPQNILLCNPTRRPNPPSSELTIKLADFGFARFLNDGVMAATLCGSPMYMAPEVIMSLQYCAKADLWSIGTIIFQCLTGKAPFQAQTPQALKQFYERNKDLKPNIPEWTSPQLRDLLLRMLKRNAKERIEFEDFFRHPFLQESSAAMPMSSPRRILDAAAAAHCPPGAVPRPSPSQTPGGVFGSRKLSPSPSSRGISQRPSVPNLASSPALKPGSAPAARVTTATVAGGHRSPVVGRNQMTDSGEFTFLPPLEAQQNRAAAAAARRPTDLASNYSSTSPVKQVQVTANGPVRAVPVPSQRLNFAKMEEQQKRSTNPAAAKTPTYAGATTDPLSSGGKPDQQKRLSALRPARLPAVDELQLPNTQFALTPASSQIKPATFGALSPRRNTITTPEGGDKQAVDSRERASTGPTMPKAASASPIKPTSPTSTPLALSPKREELDNLKFLRTATSPSPRPSTSEHASLTVRAPPRAKGAPPTSSSSAEEDDDDENDEELSRPMKLAFAGHSSQLPPALDGSTNSQIMESLSADDGNRTPFAALVSPGAAPNHYHQQQQRRDAHEDPNDQANARGPHNFNPPPELQAETLMDPEHKEVLAKLRFVLQLVDSLITLAQNKTSPLAMMLQSRKTPGVDVGVQLSDAYRRVEQLVVYVRALHMLSSALQLAQREVAAKRLHPSQAVKDVLNSLNERYHQCLLRSQELASLGLPSQDPSLTLISAERLMYNHALELCQSAALDELFGNAHLCSQRYQTAYIMLHCLSQQVNNEEDKGLLFKYKDAVEKRLRILEKQGFVSVIQEF</sequence>
<keyword evidence="3" id="KW-0547">Nucleotide-binding</keyword>
<feature type="region of interest" description="Disordered" evidence="6">
    <location>
        <begin position="313"/>
        <end position="334"/>
    </location>
</feature>
<name>A0A914WAN9_9BILA</name>
<feature type="region of interest" description="Disordered" evidence="6">
    <location>
        <begin position="421"/>
        <end position="540"/>
    </location>
</feature>
<dbReference type="GO" id="GO:0048675">
    <property type="term" value="P:axon extension"/>
    <property type="evidence" value="ECO:0007669"/>
    <property type="project" value="TreeGrafter"/>
</dbReference>
<keyword evidence="2" id="KW-0808">Transferase</keyword>
<dbReference type="InterPro" id="IPR022708">
    <property type="entry name" value="Atg1-like_tMIT"/>
</dbReference>
<dbReference type="Pfam" id="PF00069">
    <property type="entry name" value="Pkinase"/>
    <property type="match status" value="1"/>
</dbReference>
<feature type="compositionally biased region" description="Acidic residues" evidence="6">
    <location>
        <begin position="528"/>
        <end position="538"/>
    </location>
</feature>
<evidence type="ECO:0000256" key="6">
    <source>
        <dbReference type="SAM" id="MobiDB-lite"/>
    </source>
</evidence>
<dbReference type="GO" id="GO:0061709">
    <property type="term" value="P:reticulophagy"/>
    <property type="evidence" value="ECO:0007669"/>
    <property type="project" value="TreeGrafter"/>
</dbReference>
<feature type="compositionally biased region" description="Basic and acidic residues" evidence="6">
    <location>
        <begin position="480"/>
        <end position="489"/>
    </location>
</feature>
<dbReference type="Pfam" id="PF21127">
    <property type="entry name" value="ATG1-like_MIT2"/>
    <property type="match status" value="1"/>
</dbReference>
<dbReference type="InterPro" id="IPR011009">
    <property type="entry name" value="Kinase-like_dom_sf"/>
</dbReference>
<dbReference type="WBParaSite" id="PSAMB.scaffold3413size18379.g21392.t1">
    <property type="protein sequence ID" value="PSAMB.scaffold3413size18379.g21392.t1"/>
    <property type="gene ID" value="PSAMB.scaffold3413size18379.g21392"/>
</dbReference>
<feature type="region of interest" description="Disordered" evidence="6">
    <location>
        <begin position="208"/>
        <end position="284"/>
    </location>
</feature>
<feature type="compositionally biased region" description="Low complexity" evidence="6">
    <location>
        <begin position="492"/>
        <end position="504"/>
    </location>
</feature>
<evidence type="ECO:0000256" key="3">
    <source>
        <dbReference type="ARBA" id="ARBA00022741"/>
    </source>
</evidence>
<keyword evidence="5" id="KW-0067">ATP-binding</keyword>
<dbReference type="GO" id="GO:0005776">
    <property type="term" value="C:autophagosome"/>
    <property type="evidence" value="ECO:0007669"/>
    <property type="project" value="TreeGrafter"/>
</dbReference>
<evidence type="ECO:0000313" key="9">
    <source>
        <dbReference type="WBParaSite" id="PSAMB.scaffold3413size18379.g21392.t1"/>
    </source>
</evidence>
<dbReference type="EC" id="2.7.11.1" evidence="1"/>
<dbReference type="InterPro" id="IPR048941">
    <property type="entry name" value="ATG1-like_MIT2"/>
</dbReference>
<evidence type="ECO:0000256" key="2">
    <source>
        <dbReference type="ARBA" id="ARBA00022679"/>
    </source>
</evidence>
<dbReference type="InterPro" id="IPR000719">
    <property type="entry name" value="Prot_kinase_dom"/>
</dbReference>
<evidence type="ECO:0000256" key="4">
    <source>
        <dbReference type="ARBA" id="ARBA00022777"/>
    </source>
</evidence>
<protein>
    <recommendedName>
        <fullName evidence="1">non-specific serine/threonine protein kinase</fullName>
        <ecNumber evidence="1">2.7.11.1</ecNumber>
    </recommendedName>
</protein>
<dbReference type="Proteomes" id="UP000887566">
    <property type="component" value="Unplaced"/>
</dbReference>
<keyword evidence="4" id="KW-0418">Kinase</keyword>
<dbReference type="GO" id="GO:0005524">
    <property type="term" value="F:ATP binding"/>
    <property type="evidence" value="ECO:0007669"/>
    <property type="project" value="UniProtKB-KW"/>
</dbReference>
<dbReference type="GO" id="GO:0000422">
    <property type="term" value="P:autophagy of mitochondrion"/>
    <property type="evidence" value="ECO:0007669"/>
    <property type="project" value="TreeGrafter"/>
</dbReference>
<dbReference type="GO" id="GO:0005829">
    <property type="term" value="C:cytosol"/>
    <property type="evidence" value="ECO:0007669"/>
    <property type="project" value="TreeGrafter"/>
</dbReference>
<accession>A0A914WAN9</accession>
<dbReference type="PANTHER" id="PTHR24348">
    <property type="entry name" value="SERINE/THREONINE-PROTEIN KINASE UNC-51-RELATED"/>
    <property type="match status" value="1"/>
</dbReference>
<feature type="compositionally biased region" description="Polar residues" evidence="6">
    <location>
        <begin position="315"/>
        <end position="332"/>
    </location>
</feature>
<reference evidence="9" key="1">
    <citation type="submission" date="2022-11" db="UniProtKB">
        <authorList>
            <consortium name="WormBaseParasite"/>
        </authorList>
    </citation>
    <scope>IDENTIFICATION</scope>
</reference>
<feature type="domain" description="Protein kinase" evidence="7">
    <location>
        <begin position="1"/>
        <end position="185"/>
    </location>
</feature>
<dbReference type="GO" id="GO:0042594">
    <property type="term" value="P:response to starvation"/>
    <property type="evidence" value="ECO:0007669"/>
    <property type="project" value="TreeGrafter"/>
</dbReference>
<feature type="region of interest" description="Disordered" evidence="6">
    <location>
        <begin position="571"/>
        <end position="626"/>
    </location>
</feature>
<dbReference type="GO" id="GO:0034727">
    <property type="term" value="P:piecemeal microautophagy of the nucleus"/>
    <property type="evidence" value="ECO:0007669"/>
    <property type="project" value="TreeGrafter"/>
</dbReference>
<feature type="region of interest" description="Disordered" evidence="6">
    <location>
        <begin position="352"/>
        <end position="388"/>
    </location>
</feature>
<dbReference type="GO" id="GO:0000045">
    <property type="term" value="P:autophagosome assembly"/>
    <property type="evidence" value="ECO:0007669"/>
    <property type="project" value="TreeGrafter"/>
</dbReference>
<evidence type="ECO:0000259" key="7">
    <source>
        <dbReference type="PROSITE" id="PS50011"/>
    </source>
</evidence>
<dbReference type="SUPFAM" id="SSF56112">
    <property type="entry name" value="Protein kinase-like (PK-like)"/>
    <property type="match status" value="1"/>
</dbReference>
<dbReference type="PANTHER" id="PTHR24348:SF22">
    <property type="entry name" value="NON-SPECIFIC SERINE_THREONINE PROTEIN KINASE"/>
    <property type="match status" value="1"/>
</dbReference>
<proteinExistence type="predicted"/>
<dbReference type="PROSITE" id="PS50011">
    <property type="entry name" value="PROTEIN_KINASE_DOM"/>
    <property type="match status" value="1"/>
</dbReference>
<organism evidence="8 9">
    <name type="scientific">Plectus sambesii</name>
    <dbReference type="NCBI Taxonomy" id="2011161"/>
    <lineage>
        <taxon>Eukaryota</taxon>
        <taxon>Metazoa</taxon>
        <taxon>Ecdysozoa</taxon>
        <taxon>Nematoda</taxon>
        <taxon>Chromadorea</taxon>
        <taxon>Plectida</taxon>
        <taxon>Plectina</taxon>
        <taxon>Plectoidea</taxon>
        <taxon>Plectidae</taxon>
        <taxon>Plectus</taxon>
    </lineage>
</organism>
<keyword evidence="8" id="KW-1185">Reference proteome</keyword>
<dbReference type="GO" id="GO:0010508">
    <property type="term" value="P:positive regulation of autophagy"/>
    <property type="evidence" value="ECO:0007669"/>
    <property type="project" value="TreeGrafter"/>
</dbReference>